<comment type="caution">
    <text evidence="2">The sequence shown here is derived from an EMBL/GenBank/DDBJ whole genome shotgun (WGS) entry which is preliminary data.</text>
</comment>
<reference evidence="2 3" key="1">
    <citation type="submission" date="2024-05" db="EMBL/GenBank/DDBJ databases">
        <authorList>
            <person name="Yi C."/>
        </authorList>
    </citation>
    <scope>NUCLEOTIDE SEQUENCE [LARGE SCALE GENOMIC DNA]</scope>
    <source>
        <strain evidence="2 3">XS13</strain>
    </source>
</reference>
<dbReference type="Gene3D" id="3.30.450.40">
    <property type="match status" value="1"/>
</dbReference>
<accession>A0ABV0IJ75</accession>
<evidence type="ECO:0000313" key="3">
    <source>
        <dbReference type="Proteomes" id="UP001484097"/>
    </source>
</evidence>
<dbReference type="Pfam" id="PF01590">
    <property type="entry name" value="GAF"/>
    <property type="match status" value="1"/>
</dbReference>
<dbReference type="EMBL" id="JBDXMX010000004">
    <property type="protein sequence ID" value="MEO9248227.1"/>
    <property type="molecule type" value="Genomic_DNA"/>
</dbReference>
<dbReference type="Proteomes" id="UP001484097">
    <property type="component" value="Unassembled WGS sequence"/>
</dbReference>
<sequence>MTLPLSGPAYQQAVERAHGELAALTRFPGRGLGQLRGEVADSWRRSLVNLGGPAGRREPRMVSDDDLRDVRQGHRLSPVLPIIRRLLVDPALDAGLIVALGNAEGQLLWVEGDPVARRRAETMGFVPGADWSEASMGTSAPGVALYSGRPVQVSRAEHFHPVVHPWSCSAVPLRDPADGRIVGVIDLTGGDEAVSPLALPLLSAAAEAVQSAWRDHALPAPVGPPLAMPSPPGPDAGREVLVRVTGGLPPRVSGPHGTWCEASGKHAEILTLLDWHGPGLGGAELEDLLYGHHAGTTLRAEMHRLRRFLAVSVPSLSIRSRPYRLDGGLVTDAVLARDALRRGEVGAALSQAAGPVLPRSVSPGITEIRRQLEADLRESVLENAGIEDLWSYAGRPEAAGDLDVWMTALQLLPADSPRRSLAVSAVERLQAEGA</sequence>
<proteinExistence type="predicted"/>
<organism evidence="2 3">
    <name type="scientific">Citricoccus nitrophenolicus</name>
    <dbReference type="NCBI Taxonomy" id="863575"/>
    <lineage>
        <taxon>Bacteria</taxon>
        <taxon>Bacillati</taxon>
        <taxon>Actinomycetota</taxon>
        <taxon>Actinomycetes</taxon>
        <taxon>Micrococcales</taxon>
        <taxon>Micrococcaceae</taxon>
        <taxon>Citricoccus</taxon>
    </lineage>
</organism>
<protein>
    <submittedName>
        <fullName evidence="2">GAF domain-containing protein</fullName>
    </submittedName>
</protein>
<dbReference type="RefSeq" id="WP_347920827.1">
    <property type="nucleotide sequence ID" value="NZ_JBDXMX010000004.1"/>
</dbReference>
<feature type="domain" description="GAF" evidence="1">
    <location>
        <begin position="116"/>
        <end position="210"/>
    </location>
</feature>
<name>A0ABV0IJ75_9MICC</name>
<evidence type="ECO:0000313" key="2">
    <source>
        <dbReference type="EMBL" id="MEO9248227.1"/>
    </source>
</evidence>
<dbReference type="InterPro" id="IPR029016">
    <property type="entry name" value="GAF-like_dom_sf"/>
</dbReference>
<keyword evidence="3" id="KW-1185">Reference proteome</keyword>
<dbReference type="InterPro" id="IPR003018">
    <property type="entry name" value="GAF"/>
</dbReference>
<evidence type="ECO:0000259" key="1">
    <source>
        <dbReference type="Pfam" id="PF01590"/>
    </source>
</evidence>
<gene>
    <name evidence="2" type="ORF">ABDK96_11080</name>
</gene>